<dbReference type="RefSeq" id="XP_018142878.1">
    <property type="nucleotide sequence ID" value="XM_018293700.1"/>
</dbReference>
<dbReference type="EMBL" id="LSBJ02000004">
    <property type="protein sequence ID" value="OAQ65791.1"/>
    <property type="molecule type" value="Genomic_DNA"/>
</dbReference>
<dbReference type="AlphaFoldDB" id="A0A179FKP4"/>
<dbReference type="Proteomes" id="UP000078397">
    <property type="component" value="Unassembled WGS sequence"/>
</dbReference>
<gene>
    <name evidence="1" type="ORF">VFPPC_15947</name>
</gene>
<dbReference type="KEGG" id="pchm:VFPPC_15947"/>
<sequence length="70" mass="7449">MFGAPFFATFCPHRNNSSSGCLSFFAPAPSQCASNFSTLSMNAGSSRFGGYSCKLCPPKHARLHALLTTI</sequence>
<name>A0A179FKP4_METCM</name>
<dbReference type="GeneID" id="28857694"/>
<keyword evidence="2" id="KW-1185">Reference proteome</keyword>
<evidence type="ECO:0000313" key="1">
    <source>
        <dbReference type="EMBL" id="OAQ65791.1"/>
    </source>
</evidence>
<proteinExistence type="predicted"/>
<accession>A0A179FKP4</accession>
<reference evidence="1 2" key="1">
    <citation type="journal article" date="2016" name="PLoS Pathog.">
        <title>Biosynthesis of antibiotic leucinostatins in bio-control fungus Purpureocillium lilacinum and their inhibition on phytophthora revealed by genome mining.</title>
        <authorList>
            <person name="Wang G."/>
            <person name="Liu Z."/>
            <person name="Lin R."/>
            <person name="Li E."/>
            <person name="Mao Z."/>
            <person name="Ling J."/>
            <person name="Yang Y."/>
            <person name="Yin W.B."/>
            <person name="Xie B."/>
        </authorList>
    </citation>
    <scope>NUCLEOTIDE SEQUENCE [LARGE SCALE GENOMIC DNA]</scope>
    <source>
        <strain evidence="1">170</strain>
    </source>
</reference>
<organism evidence="1 2">
    <name type="scientific">Pochonia chlamydosporia 170</name>
    <dbReference type="NCBI Taxonomy" id="1380566"/>
    <lineage>
        <taxon>Eukaryota</taxon>
        <taxon>Fungi</taxon>
        <taxon>Dikarya</taxon>
        <taxon>Ascomycota</taxon>
        <taxon>Pezizomycotina</taxon>
        <taxon>Sordariomycetes</taxon>
        <taxon>Hypocreomycetidae</taxon>
        <taxon>Hypocreales</taxon>
        <taxon>Clavicipitaceae</taxon>
        <taxon>Pochonia</taxon>
    </lineage>
</organism>
<comment type="caution">
    <text evidence="1">The sequence shown here is derived from an EMBL/GenBank/DDBJ whole genome shotgun (WGS) entry which is preliminary data.</text>
</comment>
<protein>
    <submittedName>
        <fullName evidence="1">Uncharacterized protein</fullName>
    </submittedName>
</protein>
<evidence type="ECO:0000313" key="2">
    <source>
        <dbReference type="Proteomes" id="UP000078397"/>
    </source>
</evidence>